<protein>
    <submittedName>
        <fullName evidence="2">Uncharacterized protein</fullName>
    </submittedName>
</protein>
<name>A0AAD6YFW4_9AGAR</name>
<dbReference type="EMBL" id="JARJCW010000013">
    <property type="protein sequence ID" value="KAJ7217813.1"/>
    <property type="molecule type" value="Genomic_DNA"/>
</dbReference>
<proteinExistence type="predicted"/>
<dbReference type="AlphaFoldDB" id="A0AAD6YFW4"/>
<dbReference type="Proteomes" id="UP001219525">
    <property type="component" value="Unassembled WGS sequence"/>
</dbReference>
<evidence type="ECO:0000313" key="2">
    <source>
        <dbReference type="EMBL" id="KAJ7217813.1"/>
    </source>
</evidence>
<feature type="region of interest" description="Disordered" evidence="1">
    <location>
        <begin position="171"/>
        <end position="208"/>
    </location>
</feature>
<feature type="compositionally biased region" description="Basic and acidic residues" evidence="1">
    <location>
        <begin position="171"/>
        <end position="181"/>
    </location>
</feature>
<sequence>MSARPQNPTLAVDVPAMDVDGGRIPPSGGEIILREASHGVLVPICRSAISLNRPREEGEVACPCLAYVEHMWQQARDGADIAGSMNSVSSAVTANVDGQLQATERLLKQTRVELAEAISDRAAAETKTEVLKDKVDEVEERFKRLRARHTALDTDWVRLKEDRNRWRAEAERLRDKVEGARQRKRPAGYRAGSQQNAAGLGEPNAGSSFTTDGPVAMSEDVTMVNVPTEEPCRYFTFADAPPFVKKFLATPCILAIPDCNWEVNDTMRPVSTDDWDRAMSYCHGYTQAWMPALMLIATYVTARKLMKTNQPLLPYGSHVVTHFRVPPFMIPVFEKMKPDGAARKEARKFWLEVDIPGPNESDVAVAAYLQVHQKEVPGCRLVDAYWTMNK</sequence>
<comment type="caution">
    <text evidence="2">The sequence shown here is derived from an EMBL/GenBank/DDBJ whole genome shotgun (WGS) entry which is preliminary data.</text>
</comment>
<evidence type="ECO:0000313" key="3">
    <source>
        <dbReference type="Proteomes" id="UP001219525"/>
    </source>
</evidence>
<keyword evidence="3" id="KW-1185">Reference proteome</keyword>
<accession>A0AAD6YFW4</accession>
<organism evidence="2 3">
    <name type="scientific">Mycena pura</name>
    <dbReference type="NCBI Taxonomy" id="153505"/>
    <lineage>
        <taxon>Eukaryota</taxon>
        <taxon>Fungi</taxon>
        <taxon>Dikarya</taxon>
        <taxon>Basidiomycota</taxon>
        <taxon>Agaricomycotina</taxon>
        <taxon>Agaricomycetes</taxon>
        <taxon>Agaricomycetidae</taxon>
        <taxon>Agaricales</taxon>
        <taxon>Marasmiineae</taxon>
        <taxon>Mycenaceae</taxon>
        <taxon>Mycena</taxon>
    </lineage>
</organism>
<reference evidence="2" key="1">
    <citation type="submission" date="2023-03" db="EMBL/GenBank/DDBJ databases">
        <title>Massive genome expansion in bonnet fungi (Mycena s.s.) driven by repeated elements and novel gene families across ecological guilds.</title>
        <authorList>
            <consortium name="Lawrence Berkeley National Laboratory"/>
            <person name="Harder C.B."/>
            <person name="Miyauchi S."/>
            <person name="Viragh M."/>
            <person name="Kuo A."/>
            <person name="Thoen E."/>
            <person name="Andreopoulos B."/>
            <person name="Lu D."/>
            <person name="Skrede I."/>
            <person name="Drula E."/>
            <person name="Henrissat B."/>
            <person name="Morin E."/>
            <person name="Kohler A."/>
            <person name="Barry K."/>
            <person name="LaButti K."/>
            <person name="Morin E."/>
            <person name="Salamov A."/>
            <person name="Lipzen A."/>
            <person name="Mereny Z."/>
            <person name="Hegedus B."/>
            <person name="Baldrian P."/>
            <person name="Stursova M."/>
            <person name="Weitz H."/>
            <person name="Taylor A."/>
            <person name="Grigoriev I.V."/>
            <person name="Nagy L.G."/>
            <person name="Martin F."/>
            <person name="Kauserud H."/>
        </authorList>
    </citation>
    <scope>NUCLEOTIDE SEQUENCE</scope>
    <source>
        <strain evidence="2">9144</strain>
    </source>
</reference>
<evidence type="ECO:0000256" key="1">
    <source>
        <dbReference type="SAM" id="MobiDB-lite"/>
    </source>
</evidence>
<gene>
    <name evidence="2" type="ORF">GGX14DRAFT_598117</name>
</gene>